<accession>A0A167EHH0</accession>
<dbReference type="Gene3D" id="3.40.50.1820">
    <property type="entry name" value="alpha/beta hydrolase"/>
    <property type="match status" value="1"/>
</dbReference>
<proteinExistence type="predicted"/>
<sequence length="196" mass="21520">MGPEALEYDTEGTDLGNKYKEDKPLESYDEDNKLTIDYLLGLKTCTGKIGATGMCLGGHVAFRAAFDKRVGAVVTFFGTDIHSSTLGTTSNSQLHSLNRIPEIEAELLVIFGTKDPHVPPEGRDLIRSKLRQSNIEFSFLEVAGAQHAFVRDEFSKGRFDPAVTSIGLNMLLELFNRRLKLDLGPKGEAGKVENVC</sequence>
<keyword evidence="3" id="KW-1185">Reference proteome</keyword>
<dbReference type="RefSeq" id="XP_018736565.1">
    <property type="nucleotide sequence ID" value="XM_018882160.1"/>
</dbReference>
<evidence type="ECO:0000313" key="3">
    <source>
        <dbReference type="Proteomes" id="UP000189580"/>
    </source>
</evidence>
<dbReference type="AlphaFoldDB" id="A0A167EHH0"/>
<dbReference type="KEGG" id="slb:AWJ20_5044"/>
<gene>
    <name evidence="2" type="ORF">AWJ20_5044</name>
</gene>
<feature type="domain" description="Dienelactone hydrolase" evidence="1">
    <location>
        <begin position="11"/>
        <end position="175"/>
    </location>
</feature>
<dbReference type="EMBL" id="CP014502">
    <property type="protein sequence ID" value="ANB14088.1"/>
    <property type="molecule type" value="Genomic_DNA"/>
</dbReference>
<dbReference type="Proteomes" id="UP000189580">
    <property type="component" value="Chromosome d"/>
</dbReference>
<dbReference type="InterPro" id="IPR029058">
    <property type="entry name" value="AB_hydrolase_fold"/>
</dbReference>
<organism evidence="2 3">
    <name type="scientific">Sugiyamaella lignohabitans</name>
    <dbReference type="NCBI Taxonomy" id="796027"/>
    <lineage>
        <taxon>Eukaryota</taxon>
        <taxon>Fungi</taxon>
        <taxon>Dikarya</taxon>
        <taxon>Ascomycota</taxon>
        <taxon>Saccharomycotina</taxon>
        <taxon>Dipodascomycetes</taxon>
        <taxon>Dipodascales</taxon>
        <taxon>Trichomonascaceae</taxon>
        <taxon>Sugiyamaella</taxon>
    </lineage>
</organism>
<evidence type="ECO:0000313" key="2">
    <source>
        <dbReference type="EMBL" id="ANB14088.1"/>
    </source>
</evidence>
<dbReference type="OrthoDB" id="58297at2759"/>
<dbReference type="GO" id="GO:0016787">
    <property type="term" value="F:hydrolase activity"/>
    <property type="evidence" value="ECO:0007669"/>
    <property type="project" value="InterPro"/>
</dbReference>
<protein>
    <submittedName>
        <fullName evidence="2">Carboxymethylenebutenolidase</fullName>
    </submittedName>
</protein>
<dbReference type="PANTHER" id="PTHR47562">
    <property type="match status" value="1"/>
</dbReference>
<dbReference type="PANTHER" id="PTHR47562:SF2">
    <property type="entry name" value="CARBOXYMETHYLENEBUTENOLIDASE-RELATED"/>
    <property type="match status" value="1"/>
</dbReference>
<dbReference type="Pfam" id="PF01738">
    <property type="entry name" value="DLH"/>
    <property type="match status" value="1"/>
</dbReference>
<reference evidence="2 3" key="1">
    <citation type="submission" date="2016-02" db="EMBL/GenBank/DDBJ databases">
        <title>Complete genome sequence and transcriptome regulation of the pentose utilising yeast Sugiyamaella lignohabitans.</title>
        <authorList>
            <person name="Bellasio M."/>
            <person name="Peymann A."/>
            <person name="Valli M."/>
            <person name="Sipitzky M."/>
            <person name="Graf A."/>
            <person name="Sauer M."/>
            <person name="Marx H."/>
            <person name="Mattanovich D."/>
        </authorList>
    </citation>
    <scope>NUCLEOTIDE SEQUENCE [LARGE SCALE GENOMIC DNA]</scope>
    <source>
        <strain evidence="2 3">CBS 10342</strain>
    </source>
</reference>
<name>A0A167EHH0_9ASCO</name>
<dbReference type="SUPFAM" id="SSF53474">
    <property type="entry name" value="alpha/beta-Hydrolases"/>
    <property type="match status" value="1"/>
</dbReference>
<dbReference type="GeneID" id="30037243"/>
<evidence type="ECO:0000259" key="1">
    <source>
        <dbReference type="Pfam" id="PF01738"/>
    </source>
</evidence>
<dbReference type="InterPro" id="IPR002925">
    <property type="entry name" value="Dienelactn_hydro"/>
</dbReference>